<evidence type="ECO:0000313" key="1">
    <source>
        <dbReference type="EMBL" id="KAL0131587.1"/>
    </source>
</evidence>
<dbReference type="Proteomes" id="UP001430953">
    <property type="component" value="Unassembled WGS sequence"/>
</dbReference>
<reference evidence="1 2" key="1">
    <citation type="submission" date="2023-03" db="EMBL/GenBank/DDBJ databases">
        <title>High recombination rates correlate with genetic variation in Cardiocondyla obscurior ants.</title>
        <authorList>
            <person name="Errbii M."/>
        </authorList>
    </citation>
    <scope>NUCLEOTIDE SEQUENCE [LARGE SCALE GENOMIC DNA]</scope>
    <source>
        <strain evidence="1">Alpha-2009</strain>
        <tissue evidence="1">Whole body</tissue>
    </source>
</reference>
<proteinExistence type="predicted"/>
<keyword evidence="2" id="KW-1185">Reference proteome</keyword>
<organism evidence="1 2">
    <name type="scientific">Cardiocondyla obscurior</name>
    <dbReference type="NCBI Taxonomy" id="286306"/>
    <lineage>
        <taxon>Eukaryota</taxon>
        <taxon>Metazoa</taxon>
        <taxon>Ecdysozoa</taxon>
        <taxon>Arthropoda</taxon>
        <taxon>Hexapoda</taxon>
        <taxon>Insecta</taxon>
        <taxon>Pterygota</taxon>
        <taxon>Neoptera</taxon>
        <taxon>Endopterygota</taxon>
        <taxon>Hymenoptera</taxon>
        <taxon>Apocrita</taxon>
        <taxon>Aculeata</taxon>
        <taxon>Formicoidea</taxon>
        <taxon>Formicidae</taxon>
        <taxon>Myrmicinae</taxon>
        <taxon>Cardiocondyla</taxon>
    </lineage>
</organism>
<dbReference type="AlphaFoldDB" id="A0AAW2GWA8"/>
<accession>A0AAW2GWA8</accession>
<sequence>MNGTPKVTNAFHRSFRHLYYEYAVKEDRSANNVRSLSANRGAFQRAVTSYGTLASAAFDLSLHWNLSSDQRNRENTL</sequence>
<evidence type="ECO:0000313" key="2">
    <source>
        <dbReference type="Proteomes" id="UP001430953"/>
    </source>
</evidence>
<name>A0AAW2GWA8_9HYME</name>
<protein>
    <submittedName>
        <fullName evidence="1">Uncharacterized protein</fullName>
    </submittedName>
</protein>
<comment type="caution">
    <text evidence="1">The sequence shown here is derived from an EMBL/GenBank/DDBJ whole genome shotgun (WGS) entry which is preliminary data.</text>
</comment>
<gene>
    <name evidence="1" type="ORF">PUN28_002845</name>
</gene>
<dbReference type="EMBL" id="JADYXP020000002">
    <property type="protein sequence ID" value="KAL0131587.1"/>
    <property type="molecule type" value="Genomic_DNA"/>
</dbReference>